<dbReference type="RefSeq" id="WP_165180333.1">
    <property type="nucleotide sequence ID" value="NZ_JAAKZI010000002.1"/>
</dbReference>
<reference evidence="2 3" key="1">
    <citation type="submission" date="2020-02" db="EMBL/GenBank/DDBJ databases">
        <title>Genome sequence of the type strain DSM 27180 of Arthrobacter silviterrae.</title>
        <authorList>
            <person name="Gao J."/>
            <person name="Sun J."/>
        </authorList>
    </citation>
    <scope>NUCLEOTIDE SEQUENCE [LARGE SCALE GENOMIC DNA]</scope>
    <source>
        <strain evidence="2 3">DSM 27180</strain>
    </source>
</reference>
<feature type="transmembrane region" description="Helical" evidence="1">
    <location>
        <begin position="12"/>
        <end position="32"/>
    </location>
</feature>
<keyword evidence="1" id="KW-0472">Membrane</keyword>
<dbReference type="EMBL" id="JAAKZI010000002">
    <property type="protein sequence ID" value="NGN82240.1"/>
    <property type="molecule type" value="Genomic_DNA"/>
</dbReference>
<protein>
    <submittedName>
        <fullName evidence="2">Uncharacterized protein</fullName>
    </submittedName>
</protein>
<evidence type="ECO:0000256" key="1">
    <source>
        <dbReference type="SAM" id="Phobius"/>
    </source>
</evidence>
<evidence type="ECO:0000313" key="2">
    <source>
        <dbReference type="EMBL" id="NGN82240.1"/>
    </source>
</evidence>
<keyword evidence="3" id="KW-1185">Reference proteome</keyword>
<dbReference type="Proteomes" id="UP000479226">
    <property type="component" value="Unassembled WGS sequence"/>
</dbReference>
<organism evidence="2 3">
    <name type="scientific">Arthrobacter silviterrae</name>
    <dbReference type="NCBI Taxonomy" id="2026658"/>
    <lineage>
        <taxon>Bacteria</taxon>
        <taxon>Bacillati</taxon>
        <taxon>Actinomycetota</taxon>
        <taxon>Actinomycetes</taxon>
        <taxon>Micrococcales</taxon>
        <taxon>Micrococcaceae</taxon>
        <taxon>Arthrobacter</taxon>
    </lineage>
</organism>
<gene>
    <name evidence="2" type="ORF">G6N77_02000</name>
</gene>
<name>A0ABX0D9U2_9MICC</name>
<evidence type="ECO:0000313" key="3">
    <source>
        <dbReference type="Proteomes" id="UP000479226"/>
    </source>
</evidence>
<proteinExistence type="predicted"/>
<comment type="caution">
    <text evidence="2">The sequence shown here is derived from an EMBL/GenBank/DDBJ whole genome shotgun (WGS) entry which is preliminary data.</text>
</comment>
<accession>A0ABX0D9U2</accession>
<sequence length="75" mass="7707">MSKNRVPALAQIAMSLAGMAAVFFVVASLSKSATSGFGAVVGNISWYGLLLSLIALAVVGCTTAARALLRHRATR</sequence>
<keyword evidence="1" id="KW-0812">Transmembrane</keyword>
<keyword evidence="1" id="KW-1133">Transmembrane helix</keyword>
<feature type="transmembrane region" description="Helical" evidence="1">
    <location>
        <begin position="44"/>
        <end position="69"/>
    </location>
</feature>